<dbReference type="KEGG" id="satk:SA2016_0864"/>
<keyword evidence="5 7" id="KW-1133">Transmembrane helix</keyword>
<dbReference type="Pfam" id="PF02308">
    <property type="entry name" value="MgtC"/>
    <property type="match status" value="1"/>
</dbReference>
<feature type="transmembrane region" description="Helical" evidence="7">
    <location>
        <begin position="127"/>
        <end position="145"/>
    </location>
</feature>
<dbReference type="InterPro" id="IPR049177">
    <property type="entry name" value="MgtC_SapB_SrpB_YhiD_N"/>
</dbReference>
<evidence type="ECO:0000256" key="2">
    <source>
        <dbReference type="ARBA" id="ARBA00009298"/>
    </source>
</evidence>
<dbReference type="Proteomes" id="UP000070134">
    <property type="component" value="Chromosome"/>
</dbReference>
<dbReference type="STRING" id="37927.SA2016_0864"/>
<dbReference type="PRINTS" id="PR01837">
    <property type="entry name" value="MGTCSAPBPROT"/>
</dbReference>
<evidence type="ECO:0000313" key="9">
    <source>
        <dbReference type="EMBL" id="AMM31552.1"/>
    </source>
</evidence>
<dbReference type="PATRIC" id="fig|37927.3.peg.887"/>
<dbReference type="EMBL" id="CP014518">
    <property type="protein sequence ID" value="AMM31552.1"/>
    <property type="molecule type" value="Genomic_DNA"/>
</dbReference>
<sequence>MLLFTSRMDSWQQLLCLTIALALSTLVGVERQMSQKSAGLRTHALVGVGAALFMVVSKYGFYDVEEAGLVTLDPSRMAAQIVSGIGFVGAGLVFVKRNKVRGLTTAASIWLVAAIGSSAGAGLVVPAAFVTLVHFLVVLGYPYIVRKTHMGPSRDHTVHVQYEDGTGALRRILFACTSEGLVVHGFEMHQALDPEEPPGVLDRMAPLNDALPAERNLVEIELELEGNASPPRLVQALSALNGIKSVRVDDFTD</sequence>
<feature type="domain" description="MgtC/SapB/SrpB/YhiD N-terminal" evidence="8">
    <location>
        <begin position="17"/>
        <end position="143"/>
    </location>
</feature>
<dbReference type="InterPro" id="IPR003416">
    <property type="entry name" value="MgtC/SapB/SrpB/YhiD_fam"/>
</dbReference>
<evidence type="ECO:0000256" key="6">
    <source>
        <dbReference type="ARBA" id="ARBA00023136"/>
    </source>
</evidence>
<evidence type="ECO:0000256" key="5">
    <source>
        <dbReference type="ARBA" id="ARBA00022989"/>
    </source>
</evidence>
<name>A0A127A1M6_9MICC</name>
<feature type="transmembrane region" description="Helical" evidence="7">
    <location>
        <begin position="102"/>
        <end position="121"/>
    </location>
</feature>
<evidence type="ECO:0000256" key="4">
    <source>
        <dbReference type="ARBA" id="ARBA00022692"/>
    </source>
</evidence>
<reference evidence="9 10" key="1">
    <citation type="submission" date="2016-02" db="EMBL/GenBank/DDBJ databases">
        <title>Complete genome of Sinomonas atrocyanea KCTC 3377.</title>
        <authorList>
            <person name="Kim K.M."/>
        </authorList>
    </citation>
    <scope>NUCLEOTIDE SEQUENCE [LARGE SCALE GENOMIC DNA]</scope>
    <source>
        <strain evidence="9 10">KCTC 3377</strain>
    </source>
</reference>
<feature type="transmembrane region" description="Helical" evidence="7">
    <location>
        <begin position="12"/>
        <end position="30"/>
    </location>
</feature>
<evidence type="ECO:0000256" key="1">
    <source>
        <dbReference type="ARBA" id="ARBA00004651"/>
    </source>
</evidence>
<dbReference type="PANTHER" id="PTHR33778">
    <property type="entry name" value="PROTEIN MGTC"/>
    <property type="match status" value="1"/>
</dbReference>
<gene>
    <name evidence="9" type="ORF">SA2016_0864</name>
</gene>
<keyword evidence="10" id="KW-1185">Reference proteome</keyword>
<evidence type="ECO:0000313" key="10">
    <source>
        <dbReference type="Proteomes" id="UP000070134"/>
    </source>
</evidence>
<evidence type="ECO:0000256" key="3">
    <source>
        <dbReference type="ARBA" id="ARBA00022475"/>
    </source>
</evidence>
<proteinExistence type="inferred from homology"/>
<dbReference type="AlphaFoldDB" id="A0A127A1M6"/>
<keyword evidence="3" id="KW-1003">Cell membrane</keyword>
<accession>A0A127A1M6</accession>
<protein>
    <recommendedName>
        <fullName evidence="8">MgtC/SapB/SrpB/YhiD N-terminal domain-containing protein</fullName>
    </recommendedName>
</protein>
<organism evidence="9 10">
    <name type="scientific">Sinomonas atrocyanea</name>
    <dbReference type="NCBI Taxonomy" id="37927"/>
    <lineage>
        <taxon>Bacteria</taxon>
        <taxon>Bacillati</taxon>
        <taxon>Actinomycetota</taxon>
        <taxon>Actinomycetes</taxon>
        <taxon>Micrococcales</taxon>
        <taxon>Micrococcaceae</taxon>
        <taxon>Sinomonas</taxon>
    </lineage>
</organism>
<dbReference type="PANTHER" id="PTHR33778:SF1">
    <property type="entry name" value="MAGNESIUM TRANSPORTER YHID-RELATED"/>
    <property type="match status" value="1"/>
</dbReference>
<evidence type="ECO:0000256" key="7">
    <source>
        <dbReference type="SAM" id="Phobius"/>
    </source>
</evidence>
<evidence type="ECO:0000259" key="8">
    <source>
        <dbReference type="Pfam" id="PF02308"/>
    </source>
</evidence>
<dbReference type="GO" id="GO:0005886">
    <property type="term" value="C:plasma membrane"/>
    <property type="evidence" value="ECO:0007669"/>
    <property type="project" value="UniProtKB-SubCell"/>
</dbReference>
<keyword evidence="4 7" id="KW-0812">Transmembrane</keyword>
<feature type="transmembrane region" description="Helical" evidence="7">
    <location>
        <begin position="77"/>
        <end position="95"/>
    </location>
</feature>
<comment type="subcellular location">
    <subcellularLocation>
        <location evidence="1">Cell membrane</location>
        <topology evidence="1">Multi-pass membrane protein</topology>
    </subcellularLocation>
</comment>
<comment type="similarity">
    <text evidence="2">Belongs to the MgtC/SapB family.</text>
</comment>
<keyword evidence="6 7" id="KW-0472">Membrane</keyword>
<feature type="transmembrane region" description="Helical" evidence="7">
    <location>
        <begin position="42"/>
        <end position="62"/>
    </location>
</feature>